<accession>A0ABS6PKI0</accession>
<dbReference type="Proteomes" id="UP000765224">
    <property type="component" value="Unassembled WGS sequence"/>
</dbReference>
<dbReference type="InterPro" id="IPR025391">
    <property type="entry name" value="DUF4123"/>
</dbReference>
<sequence>MTDSTALRWLNEQHRADRLLCLVLDSQNERDMRQRWLKSSRYEQFRSVYGETVVAELADAGPYVFTFERPDDRRLDALLDRPHTHWGWLASLDRGGLPGWVRHWQERLIVGARPHQALYRFHDARVLARALAHLSAEALPAYLGPAISVCHWQGSGWQSVDNPVPGTYPVPDSPPWLQLPLPDEQTLDIRLANAHRFLLAGHVQAYAGLARSEDPHTWLRARLALAEAWGWSSPQRLEFLLLQSLLAPAHELAPHWRPGPDETPDEHFERVDQLSRHWQGEDAS</sequence>
<evidence type="ECO:0000256" key="1">
    <source>
        <dbReference type="SAM" id="MobiDB-lite"/>
    </source>
</evidence>
<evidence type="ECO:0000259" key="2">
    <source>
        <dbReference type="Pfam" id="PF13503"/>
    </source>
</evidence>
<dbReference type="Pfam" id="PF13503">
    <property type="entry name" value="DUF4123"/>
    <property type="match status" value="1"/>
</dbReference>
<dbReference type="RefSeq" id="WP_217894196.1">
    <property type="nucleotide sequence ID" value="NZ_JAHSTS010000002.1"/>
</dbReference>
<organism evidence="3 4">
    <name type="scientific">Pseudomonas ekonensis</name>
    <dbReference type="NCBI Taxonomy" id="2842353"/>
    <lineage>
        <taxon>Bacteria</taxon>
        <taxon>Pseudomonadati</taxon>
        <taxon>Pseudomonadota</taxon>
        <taxon>Gammaproteobacteria</taxon>
        <taxon>Pseudomonadales</taxon>
        <taxon>Pseudomonadaceae</taxon>
        <taxon>Pseudomonas</taxon>
    </lineage>
</organism>
<keyword evidence="4" id="KW-1185">Reference proteome</keyword>
<evidence type="ECO:0000313" key="4">
    <source>
        <dbReference type="Proteomes" id="UP000765224"/>
    </source>
</evidence>
<comment type="caution">
    <text evidence="3">The sequence shown here is derived from an EMBL/GenBank/DDBJ whole genome shotgun (WGS) entry which is preliminary data.</text>
</comment>
<evidence type="ECO:0000313" key="3">
    <source>
        <dbReference type="EMBL" id="MBV4460987.1"/>
    </source>
</evidence>
<dbReference type="EMBL" id="JAHSTS010000002">
    <property type="protein sequence ID" value="MBV4460987.1"/>
    <property type="molecule type" value="Genomic_DNA"/>
</dbReference>
<gene>
    <name evidence="3" type="ORF">KVG96_23790</name>
</gene>
<reference evidence="3 4" key="1">
    <citation type="submission" date="2021-06" db="EMBL/GenBank/DDBJ databases">
        <title>Updating the genus Pseudomonas: Description of 43 new species and partition of the Pseudomonas putida group.</title>
        <authorList>
            <person name="Girard L."/>
            <person name="Lood C."/>
            <person name="Vandamme P."/>
            <person name="Rokni-Zadeh H."/>
            <person name="Van Noort V."/>
            <person name="Hofte M."/>
            <person name="Lavigne R."/>
            <person name="De Mot R."/>
        </authorList>
    </citation>
    <scope>NUCLEOTIDE SEQUENCE [LARGE SCALE GENOMIC DNA]</scope>
    <source>
        <strain evidence="3 4">COR58</strain>
    </source>
</reference>
<feature type="region of interest" description="Disordered" evidence="1">
    <location>
        <begin position="253"/>
        <end position="284"/>
    </location>
</feature>
<feature type="domain" description="DUF4123" evidence="2">
    <location>
        <begin position="22"/>
        <end position="139"/>
    </location>
</feature>
<name>A0ABS6PKI0_9PSED</name>
<protein>
    <submittedName>
        <fullName evidence="3">DUF4123 domain-containing protein</fullName>
    </submittedName>
</protein>
<proteinExistence type="predicted"/>